<protein>
    <recommendedName>
        <fullName evidence="2">DUF2281 domain-containing protein</fullName>
    </recommendedName>
</protein>
<sequence length="81" mass="9120">MLVNQERLLQDIDCLPPIARQEAIDFIAFLKARHGPYAAPETVGGASAMREEPFVGMWEDRSELADSTAWVKDSRRKECGQ</sequence>
<name>A0A451BNI9_9GAMM</name>
<reference evidence="1" key="1">
    <citation type="submission" date="2019-02" db="EMBL/GenBank/DDBJ databases">
        <authorList>
            <person name="Gruber-Vodicka R. H."/>
            <person name="Seah K. B. B."/>
        </authorList>
    </citation>
    <scope>NUCLEOTIDE SEQUENCE</scope>
    <source>
        <strain evidence="1">BECK_S127</strain>
    </source>
</reference>
<organism evidence="1">
    <name type="scientific">Candidatus Kentrum sp. SD</name>
    <dbReference type="NCBI Taxonomy" id="2126332"/>
    <lineage>
        <taxon>Bacteria</taxon>
        <taxon>Pseudomonadati</taxon>
        <taxon>Pseudomonadota</taxon>
        <taxon>Gammaproteobacteria</taxon>
        <taxon>Candidatus Kentrum</taxon>
    </lineage>
</organism>
<dbReference type="AlphaFoldDB" id="A0A451BNI9"/>
<dbReference type="EMBL" id="CAADHB010000071">
    <property type="protein sequence ID" value="VFK79871.1"/>
    <property type="molecule type" value="Genomic_DNA"/>
</dbReference>
<accession>A0A451BNI9</accession>
<evidence type="ECO:0000313" key="1">
    <source>
        <dbReference type="EMBL" id="VFK79871.1"/>
    </source>
</evidence>
<proteinExistence type="predicted"/>
<evidence type="ECO:0008006" key="2">
    <source>
        <dbReference type="Google" id="ProtNLM"/>
    </source>
</evidence>
<gene>
    <name evidence="1" type="ORF">BECKSD772D_GA0070982_10717</name>
</gene>